<evidence type="ECO:0000256" key="1">
    <source>
        <dbReference type="ARBA" id="ARBA00004123"/>
    </source>
</evidence>
<evidence type="ECO:0000313" key="4">
    <source>
        <dbReference type="Proteomes" id="UP000747542"/>
    </source>
</evidence>
<dbReference type="GO" id="GO:0003677">
    <property type="term" value="F:DNA binding"/>
    <property type="evidence" value="ECO:0007669"/>
    <property type="project" value="UniProtKB-KW"/>
</dbReference>
<accession>A0A8J5JW52</accession>
<name>A0A8J5JW52_HOMAM</name>
<reference evidence="3" key="1">
    <citation type="journal article" date="2021" name="Sci. Adv.">
        <title>The American lobster genome reveals insights on longevity, neural, and immune adaptations.</title>
        <authorList>
            <person name="Polinski J.M."/>
            <person name="Zimin A.V."/>
            <person name="Clark K.F."/>
            <person name="Kohn A.B."/>
            <person name="Sadowski N."/>
            <person name="Timp W."/>
            <person name="Ptitsyn A."/>
            <person name="Khanna P."/>
            <person name="Romanova D.Y."/>
            <person name="Williams P."/>
            <person name="Greenwood S.J."/>
            <person name="Moroz L.L."/>
            <person name="Walt D.R."/>
            <person name="Bodnar A.G."/>
        </authorList>
    </citation>
    <scope>NUCLEOTIDE SEQUENCE</scope>
    <source>
        <strain evidence="3">GMGI-L3</strain>
    </source>
</reference>
<evidence type="ECO:0000259" key="2">
    <source>
        <dbReference type="Pfam" id="PF13518"/>
    </source>
</evidence>
<dbReference type="Pfam" id="PF13518">
    <property type="entry name" value="HTH_28"/>
    <property type="match status" value="1"/>
</dbReference>
<dbReference type="AlphaFoldDB" id="A0A8J5JW52"/>
<proteinExistence type="predicted"/>
<gene>
    <name evidence="3" type="primary">HTH23-L1</name>
    <name evidence="3" type="ORF">Hamer_G007877</name>
</gene>
<dbReference type="InterPro" id="IPR055247">
    <property type="entry name" value="InsJ-like_HTH"/>
</dbReference>
<keyword evidence="3" id="KW-0371">Homeobox</keyword>
<dbReference type="Gene3D" id="1.10.10.10">
    <property type="entry name" value="Winged helix-like DNA-binding domain superfamily/Winged helix DNA-binding domain"/>
    <property type="match status" value="1"/>
</dbReference>
<dbReference type="GO" id="GO:0005634">
    <property type="term" value="C:nucleus"/>
    <property type="evidence" value="ECO:0007669"/>
    <property type="project" value="UniProtKB-SubCell"/>
</dbReference>
<comment type="subcellular location">
    <subcellularLocation>
        <location evidence="1">Nucleus</location>
    </subcellularLocation>
</comment>
<dbReference type="InterPro" id="IPR036388">
    <property type="entry name" value="WH-like_DNA-bd_sf"/>
</dbReference>
<organism evidence="3 4">
    <name type="scientific">Homarus americanus</name>
    <name type="common">American lobster</name>
    <dbReference type="NCBI Taxonomy" id="6706"/>
    <lineage>
        <taxon>Eukaryota</taxon>
        <taxon>Metazoa</taxon>
        <taxon>Ecdysozoa</taxon>
        <taxon>Arthropoda</taxon>
        <taxon>Crustacea</taxon>
        <taxon>Multicrustacea</taxon>
        <taxon>Malacostraca</taxon>
        <taxon>Eumalacostraca</taxon>
        <taxon>Eucarida</taxon>
        <taxon>Decapoda</taxon>
        <taxon>Pleocyemata</taxon>
        <taxon>Astacidea</taxon>
        <taxon>Nephropoidea</taxon>
        <taxon>Nephropidae</taxon>
        <taxon>Homarus</taxon>
    </lineage>
</organism>
<dbReference type="EMBL" id="JAHLQT010027705">
    <property type="protein sequence ID" value="KAG7162359.1"/>
    <property type="molecule type" value="Genomic_DNA"/>
</dbReference>
<protein>
    <submittedName>
        <fullName evidence="3">Putative homeodomain-like HTH_23 containing protein 1</fullName>
    </submittedName>
</protein>
<keyword evidence="4" id="KW-1185">Reference proteome</keyword>
<dbReference type="InterPro" id="IPR009057">
    <property type="entry name" value="Homeodomain-like_sf"/>
</dbReference>
<sequence length="118" mass="13820">MNRRATHVRTMKTDRLRIVWMWLSGMSARSISYETGASICTVYRWIRRWQEEGTVDTRPYRGRPRDSSWMQNARALAVSEVQNLFTPTHSVNSISGSLPLYCYLKTVDDYLHGNVLYK</sequence>
<feature type="domain" description="Insertion element IS150 protein InsJ-like helix-turn-helix" evidence="2">
    <location>
        <begin position="15"/>
        <end position="65"/>
    </location>
</feature>
<comment type="caution">
    <text evidence="3">The sequence shown here is derived from an EMBL/GenBank/DDBJ whole genome shotgun (WGS) entry which is preliminary data.</text>
</comment>
<keyword evidence="3" id="KW-0238">DNA-binding</keyword>
<evidence type="ECO:0000313" key="3">
    <source>
        <dbReference type="EMBL" id="KAG7162359.1"/>
    </source>
</evidence>
<dbReference type="SUPFAM" id="SSF46689">
    <property type="entry name" value="Homeodomain-like"/>
    <property type="match status" value="1"/>
</dbReference>
<dbReference type="Proteomes" id="UP000747542">
    <property type="component" value="Unassembled WGS sequence"/>
</dbReference>